<accession>A0A345Y8G1</accession>
<evidence type="ECO:0000256" key="2">
    <source>
        <dbReference type="PIRSR" id="PIRSR005211-1"/>
    </source>
</evidence>
<feature type="active site" description="Charge relay system" evidence="2">
    <location>
        <position position="260"/>
    </location>
</feature>
<feature type="active site" description="Charge relay system" evidence="2">
    <location>
        <position position="134"/>
    </location>
</feature>
<dbReference type="InterPro" id="IPR000073">
    <property type="entry name" value="AB_hydrolase_1"/>
</dbReference>
<dbReference type="Pfam" id="PF00561">
    <property type="entry name" value="Abhydrolase_1"/>
    <property type="match status" value="1"/>
</dbReference>
<evidence type="ECO:0000313" key="5">
    <source>
        <dbReference type="EMBL" id="AXK40213.1"/>
    </source>
</evidence>
<dbReference type="SUPFAM" id="SSF53474">
    <property type="entry name" value="alpha/beta-Hydrolases"/>
    <property type="match status" value="1"/>
</dbReference>
<dbReference type="KEGG" id="ccah:DWG20_12605"/>
<dbReference type="AlphaFoldDB" id="A0A345Y8G1"/>
<keyword evidence="5" id="KW-0378">Hydrolase</keyword>
<dbReference type="OrthoDB" id="332676at2"/>
<comment type="similarity">
    <text evidence="1">Belongs to the AB hydrolase superfamily. AB hydrolase 4 family.</text>
</comment>
<dbReference type="InterPro" id="IPR029058">
    <property type="entry name" value="AB_hydrolase_fold"/>
</dbReference>
<dbReference type="GO" id="GO:0047372">
    <property type="term" value="F:monoacylglycerol lipase activity"/>
    <property type="evidence" value="ECO:0007669"/>
    <property type="project" value="TreeGrafter"/>
</dbReference>
<protein>
    <submittedName>
        <fullName evidence="5">Alpha/beta fold hydrolase</fullName>
    </submittedName>
</protein>
<feature type="domain" description="AB hydrolase-1" evidence="4">
    <location>
        <begin position="56"/>
        <end position="294"/>
    </location>
</feature>
<gene>
    <name evidence="5" type="ORF">DWG20_12605</name>
</gene>
<proteinExistence type="inferred from homology"/>
<evidence type="ECO:0000256" key="1">
    <source>
        <dbReference type="ARBA" id="ARBA00010884"/>
    </source>
</evidence>
<reference evidence="5 6" key="1">
    <citation type="submission" date="2018-07" db="EMBL/GenBank/DDBJ databases">
        <title>Crenobacter cavernae sp. nov., isolated from a karst cave.</title>
        <authorList>
            <person name="Zhu H."/>
        </authorList>
    </citation>
    <scope>NUCLEOTIDE SEQUENCE [LARGE SCALE GENOMIC DNA]</scope>
    <source>
        <strain evidence="5 6">K1W11S-77</strain>
    </source>
</reference>
<evidence type="ECO:0000313" key="6">
    <source>
        <dbReference type="Proteomes" id="UP000254537"/>
    </source>
</evidence>
<dbReference type="InterPro" id="IPR012020">
    <property type="entry name" value="ABHD4"/>
</dbReference>
<dbReference type="PIRSF" id="PIRSF005211">
    <property type="entry name" value="Ab_hydro_YheT"/>
    <property type="match status" value="1"/>
</dbReference>
<dbReference type="EMBL" id="CP031337">
    <property type="protein sequence ID" value="AXK40213.1"/>
    <property type="molecule type" value="Genomic_DNA"/>
</dbReference>
<dbReference type="PANTHER" id="PTHR10794">
    <property type="entry name" value="ABHYDROLASE DOMAIN-CONTAINING PROTEIN"/>
    <property type="match status" value="1"/>
</dbReference>
<feature type="region of interest" description="Disordered" evidence="3">
    <location>
        <begin position="320"/>
        <end position="339"/>
    </location>
</feature>
<sequence>MSPYRAPRWLKGGHAQTIWPAVGIRQSRPPYRRELWPTPDGGEVAVDFVDGPLDAPLVVLFHGLEGSSDSHYALSLMTMLAEHGWRGAVPHFRGCGGVGNTLRRAYHAGDSAEVAWLLEKFAGLGQPLFAAGVSLGGNMLLKYLGETGTDALPLACAAVSVPVDLAAASTRLDVGFGRHVYTRLFLGTLKPKALSQLIHHPGLFDADGVRRARTFGEFDNLVTAPLHGYRDVRDYWTRASSKPLLRHIARPTLLLNAVNDPFLPPDALPKPHEVSAAVRLEQPAEGGHVGFVTGSFPGRLDWLPERLIAFFEEQLAAGRHNDSPENHVRHPEQDSCHQA</sequence>
<dbReference type="Proteomes" id="UP000254537">
    <property type="component" value="Chromosome"/>
</dbReference>
<dbReference type="GO" id="GO:0034338">
    <property type="term" value="F:short-chain carboxylesterase activity"/>
    <property type="evidence" value="ECO:0007669"/>
    <property type="project" value="TreeGrafter"/>
</dbReference>
<feature type="active site" description="Charge relay system" evidence="2">
    <location>
        <position position="288"/>
    </location>
</feature>
<dbReference type="PANTHER" id="PTHR10794:SF94">
    <property type="entry name" value="ESTERASE YHET-RELATED"/>
    <property type="match status" value="1"/>
</dbReference>
<dbReference type="RefSeq" id="WP_115434143.1">
    <property type="nucleotide sequence ID" value="NZ_CP031337.1"/>
</dbReference>
<name>A0A345Y8G1_9NEIS</name>
<organism evidence="5 6">
    <name type="scientific">Crenobacter cavernae</name>
    <dbReference type="NCBI Taxonomy" id="2290923"/>
    <lineage>
        <taxon>Bacteria</taxon>
        <taxon>Pseudomonadati</taxon>
        <taxon>Pseudomonadota</taxon>
        <taxon>Betaproteobacteria</taxon>
        <taxon>Neisseriales</taxon>
        <taxon>Neisseriaceae</taxon>
        <taxon>Crenobacter</taxon>
    </lineage>
</organism>
<evidence type="ECO:0000256" key="3">
    <source>
        <dbReference type="SAM" id="MobiDB-lite"/>
    </source>
</evidence>
<dbReference type="Gene3D" id="3.40.50.1820">
    <property type="entry name" value="alpha/beta hydrolase"/>
    <property type="match status" value="1"/>
</dbReference>
<evidence type="ECO:0000259" key="4">
    <source>
        <dbReference type="Pfam" id="PF00561"/>
    </source>
</evidence>
<dbReference type="InterPro" id="IPR050960">
    <property type="entry name" value="AB_hydrolase_4_sf"/>
</dbReference>